<keyword evidence="3 7" id="KW-1133">Transmembrane helix</keyword>
<dbReference type="InterPro" id="IPR052337">
    <property type="entry name" value="SAT4-like"/>
</dbReference>
<evidence type="ECO:0000313" key="10">
    <source>
        <dbReference type="Proteomes" id="UP001498398"/>
    </source>
</evidence>
<evidence type="ECO:0000256" key="7">
    <source>
        <dbReference type="SAM" id="Phobius"/>
    </source>
</evidence>
<reference evidence="9 10" key="1">
    <citation type="submission" date="2024-01" db="EMBL/GenBank/DDBJ databases">
        <title>A draft genome for the cacao thread blight pathogen Marasmiellus scandens.</title>
        <authorList>
            <person name="Baruah I.K."/>
            <person name="Leung J."/>
            <person name="Bukari Y."/>
            <person name="Amoako-Attah I."/>
            <person name="Meinhardt L.W."/>
            <person name="Bailey B.A."/>
            <person name="Cohen S.P."/>
        </authorList>
    </citation>
    <scope>NUCLEOTIDE SEQUENCE [LARGE SCALE GENOMIC DNA]</scope>
    <source>
        <strain evidence="9 10">GH-19</strain>
    </source>
</reference>
<evidence type="ECO:0000256" key="5">
    <source>
        <dbReference type="ARBA" id="ARBA00038359"/>
    </source>
</evidence>
<name>A0ABR1JX95_9AGAR</name>
<comment type="similarity">
    <text evidence="5">Belongs to the SAT4 family.</text>
</comment>
<dbReference type="Pfam" id="PF20684">
    <property type="entry name" value="Fung_rhodopsin"/>
    <property type="match status" value="1"/>
</dbReference>
<accession>A0ABR1JX95</accession>
<dbReference type="InterPro" id="IPR049326">
    <property type="entry name" value="Rhodopsin_dom_fungi"/>
</dbReference>
<sequence length="381" mass="42635">MVISFAAINALRVAATVIHVIALISTTYRVSYRIRTKRFWWDDGWVLLAFIADILTVISMWISAYLNNNFKKIPPEVFREQRVVASWLMSISFTCTIWFTRIGLVCTFLPLLTNGRVKKLSVLCATFFVLCCLSIVLWKVVVCTKDTSWLSEPFGFCEVGRANGIWDVIAEVTSCVALILIGAYVLWQMNLQSKERKIVMLVFSGSIFTAMAALARSYSTIATDDLLKTFTGHFEAAISLIVCNVLVVMTSIYNGLERRREPIPIASTATSKNQQRATTPERLDQFSMSNIESGGRSRTSTVMTFTDVNSRPSDSIDRDVRSQQSISPMHSVSDQSRRGQTSISIRDEFIYLTDSEPCSGSVIIILDPSDNDHESDTCSSV</sequence>
<evidence type="ECO:0000259" key="8">
    <source>
        <dbReference type="Pfam" id="PF20684"/>
    </source>
</evidence>
<protein>
    <recommendedName>
        <fullName evidence="8">Rhodopsin domain-containing protein</fullName>
    </recommendedName>
</protein>
<feature type="region of interest" description="Disordered" evidence="6">
    <location>
        <begin position="307"/>
        <end position="340"/>
    </location>
</feature>
<comment type="subcellular location">
    <subcellularLocation>
        <location evidence="1">Membrane</location>
        <topology evidence="1">Multi-pass membrane protein</topology>
    </subcellularLocation>
</comment>
<feature type="transmembrane region" description="Helical" evidence="7">
    <location>
        <begin position="45"/>
        <end position="66"/>
    </location>
</feature>
<feature type="domain" description="Rhodopsin" evidence="8">
    <location>
        <begin position="29"/>
        <end position="248"/>
    </location>
</feature>
<gene>
    <name evidence="9" type="ORF">VKT23_003456</name>
</gene>
<comment type="caution">
    <text evidence="9">The sequence shown here is derived from an EMBL/GenBank/DDBJ whole genome shotgun (WGS) entry which is preliminary data.</text>
</comment>
<dbReference type="PANTHER" id="PTHR33048">
    <property type="entry name" value="PTH11-LIKE INTEGRAL MEMBRANE PROTEIN (AFU_ORTHOLOGUE AFUA_5G11245)"/>
    <property type="match status" value="1"/>
</dbReference>
<organism evidence="9 10">
    <name type="scientific">Marasmiellus scandens</name>
    <dbReference type="NCBI Taxonomy" id="2682957"/>
    <lineage>
        <taxon>Eukaryota</taxon>
        <taxon>Fungi</taxon>
        <taxon>Dikarya</taxon>
        <taxon>Basidiomycota</taxon>
        <taxon>Agaricomycotina</taxon>
        <taxon>Agaricomycetes</taxon>
        <taxon>Agaricomycetidae</taxon>
        <taxon>Agaricales</taxon>
        <taxon>Marasmiineae</taxon>
        <taxon>Omphalotaceae</taxon>
        <taxon>Marasmiellus</taxon>
    </lineage>
</organism>
<keyword evidence="2 7" id="KW-0812">Transmembrane</keyword>
<feature type="transmembrane region" description="Helical" evidence="7">
    <location>
        <begin position="236"/>
        <end position="256"/>
    </location>
</feature>
<evidence type="ECO:0000256" key="4">
    <source>
        <dbReference type="ARBA" id="ARBA00023136"/>
    </source>
</evidence>
<keyword evidence="4 7" id="KW-0472">Membrane</keyword>
<dbReference type="PANTHER" id="PTHR33048:SF92">
    <property type="entry name" value="INTEGRAL MEMBRANE PROTEIN"/>
    <property type="match status" value="1"/>
</dbReference>
<evidence type="ECO:0000256" key="3">
    <source>
        <dbReference type="ARBA" id="ARBA00022989"/>
    </source>
</evidence>
<feature type="transmembrane region" description="Helical" evidence="7">
    <location>
        <begin position="120"/>
        <end position="141"/>
    </location>
</feature>
<feature type="transmembrane region" description="Helical" evidence="7">
    <location>
        <begin position="198"/>
        <end position="216"/>
    </location>
</feature>
<evidence type="ECO:0000313" key="9">
    <source>
        <dbReference type="EMBL" id="KAK7468957.1"/>
    </source>
</evidence>
<keyword evidence="10" id="KW-1185">Reference proteome</keyword>
<feature type="transmembrane region" description="Helical" evidence="7">
    <location>
        <begin position="168"/>
        <end position="186"/>
    </location>
</feature>
<evidence type="ECO:0000256" key="6">
    <source>
        <dbReference type="SAM" id="MobiDB-lite"/>
    </source>
</evidence>
<dbReference type="EMBL" id="JBANRG010000003">
    <property type="protein sequence ID" value="KAK7468957.1"/>
    <property type="molecule type" value="Genomic_DNA"/>
</dbReference>
<proteinExistence type="inferred from homology"/>
<evidence type="ECO:0000256" key="1">
    <source>
        <dbReference type="ARBA" id="ARBA00004141"/>
    </source>
</evidence>
<evidence type="ECO:0000256" key="2">
    <source>
        <dbReference type="ARBA" id="ARBA00022692"/>
    </source>
</evidence>
<feature type="transmembrane region" description="Helical" evidence="7">
    <location>
        <begin position="6"/>
        <end position="24"/>
    </location>
</feature>
<feature type="transmembrane region" description="Helical" evidence="7">
    <location>
        <begin position="86"/>
        <end position="113"/>
    </location>
</feature>
<dbReference type="Proteomes" id="UP001498398">
    <property type="component" value="Unassembled WGS sequence"/>
</dbReference>
<feature type="compositionally biased region" description="Polar residues" evidence="6">
    <location>
        <begin position="322"/>
        <end position="340"/>
    </location>
</feature>